<evidence type="ECO:0000313" key="5">
    <source>
        <dbReference type="EMBL" id="MFD2692036.1"/>
    </source>
</evidence>
<name>A0ABW5RXA6_9BACL</name>
<keyword evidence="6" id="KW-1185">Reference proteome</keyword>
<dbReference type="SUPFAM" id="SSF100950">
    <property type="entry name" value="NagB/RpiA/CoA transferase-like"/>
    <property type="match status" value="1"/>
</dbReference>
<gene>
    <name evidence="5" type="ORF">ACFSUE_00035</name>
</gene>
<sequence>MRVIYQEERLAAILDDLQKARSLSVADICRLYQVSRDTARRDIVKLTEQKAAIRTHGGIALPDFQNKVLAYRDRLQAYSDAKIQIGKKALNFLQRDGFYFFNASTTISCMVRQINLPIHVFTQSLDVAELLSQKEEIPVHLFGGLLNGKNRFFFSAESIKHMETIRFDAAFLGAAAVTEDGIYYDDEEDALISRTISKCSDRIIILTDHKKFDQKSRFKGFDWSTADFLITDHMHSEQIRTSIEEQGVHFILAD</sequence>
<dbReference type="PANTHER" id="PTHR30363">
    <property type="entry name" value="HTH-TYPE TRANSCRIPTIONAL REGULATOR SRLR-RELATED"/>
    <property type="match status" value="1"/>
</dbReference>
<dbReference type="PROSITE" id="PS00894">
    <property type="entry name" value="HTH_DEOR_1"/>
    <property type="match status" value="1"/>
</dbReference>
<evidence type="ECO:0000256" key="3">
    <source>
        <dbReference type="ARBA" id="ARBA00023163"/>
    </source>
</evidence>
<dbReference type="PANTHER" id="PTHR30363:SF51">
    <property type="entry name" value="HTH-TYPE TRANSCRIPTIONAL REPRESSOR GLCR"/>
    <property type="match status" value="1"/>
</dbReference>
<reference evidence="6" key="1">
    <citation type="journal article" date="2019" name="Int. J. Syst. Evol. Microbiol.">
        <title>The Global Catalogue of Microorganisms (GCM) 10K type strain sequencing project: providing services to taxonomists for standard genome sequencing and annotation.</title>
        <authorList>
            <consortium name="The Broad Institute Genomics Platform"/>
            <consortium name="The Broad Institute Genome Sequencing Center for Infectious Disease"/>
            <person name="Wu L."/>
            <person name="Ma J."/>
        </authorList>
    </citation>
    <scope>NUCLEOTIDE SEQUENCE [LARGE SCALE GENOMIC DNA]</scope>
    <source>
        <strain evidence="6">TISTR 2466</strain>
    </source>
</reference>
<dbReference type="Gene3D" id="3.40.50.1360">
    <property type="match status" value="1"/>
</dbReference>
<dbReference type="SMART" id="SM00420">
    <property type="entry name" value="HTH_DEOR"/>
    <property type="match status" value="1"/>
</dbReference>
<accession>A0ABW5RXA6</accession>
<dbReference type="InterPro" id="IPR037171">
    <property type="entry name" value="NagB/RpiA_transferase-like"/>
</dbReference>
<feature type="domain" description="HTH deoR-type" evidence="4">
    <location>
        <begin position="6"/>
        <end position="61"/>
    </location>
</feature>
<dbReference type="PROSITE" id="PS51000">
    <property type="entry name" value="HTH_DEOR_2"/>
    <property type="match status" value="1"/>
</dbReference>
<dbReference type="SMART" id="SM01134">
    <property type="entry name" value="DeoRC"/>
    <property type="match status" value="1"/>
</dbReference>
<dbReference type="RefSeq" id="WP_253059195.1">
    <property type="nucleotide sequence ID" value="NZ_JAMXWM010000003.1"/>
</dbReference>
<organism evidence="5 6">
    <name type="scientific">Sporolactobacillus shoreicorticis</name>
    <dbReference type="NCBI Taxonomy" id="1923877"/>
    <lineage>
        <taxon>Bacteria</taxon>
        <taxon>Bacillati</taxon>
        <taxon>Bacillota</taxon>
        <taxon>Bacilli</taxon>
        <taxon>Bacillales</taxon>
        <taxon>Sporolactobacillaceae</taxon>
        <taxon>Sporolactobacillus</taxon>
    </lineage>
</organism>
<evidence type="ECO:0000313" key="6">
    <source>
        <dbReference type="Proteomes" id="UP001597399"/>
    </source>
</evidence>
<proteinExistence type="predicted"/>
<comment type="caution">
    <text evidence="5">The sequence shown here is derived from an EMBL/GenBank/DDBJ whole genome shotgun (WGS) entry which is preliminary data.</text>
</comment>
<evidence type="ECO:0000256" key="1">
    <source>
        <dbReference type="ARBA" id="ARBA00023015"/>
    </source>
</evidence>
<dbReference type="InterPro" id="IPR036388">
    <property type="entry name" value="WH-like_DNA-bd_sf"/>
</dbReference>
<dbReference type="InterPro" id="IPR018356">
    <property type="entry name" value="Tscrpt_reg_HTH_DeoR_CS"/>
</dbReference>
<dbReference type="Pfam" id="PF08220">
    <property type="entry name" value="HTH_DeoR"/>
    <property type="match status" value="1"/>
</dbReference>
<keyword evidence="1" id="KW-0805">Transcription regulation</keyword>
<dbReference type="InterPro" id="IPR001034">
    <property type="entry name" value="DeoR_HTH"/>
</dbReference>
<evidence type="ECO:0000256" key="2">
    <source>
        <dbReference type="ARBA" id="ARBA00023125"/>
    </source>
</evidence>
<protein>
    <submittedName>
        <fullName evidence="5">DeoR/GlpR family DNA-binding transcription regulator</fullName>
    </submittedName>
</protein>
<evidence type="ECO:0000259" key="4">
    <source>
        <dbReference type="PROSITE" id="PS51000"/>
    </source>
</evidence>
<dbReference type="Gene3D" id="1.10.10.10">
    <property type="entry name" value="Winged helix-like DNA-binding domain superfamily/Winged helix DNA-binding domain"/>
    <property type="match status" value="1"/>
</dbReference>
<dbReference type="InterPro" id="IPR050313">
    <property type="entry name" value="Carb_Metab_HTH_regulators"/>
</dbReference>
<dbReference type="InterPro" id="IPR014036">
    <property type="entry name" value="DeoR-like_C"/>
</dbReference>
<dbReference type="Pfam" id="PF00455">
    <property type="entry name" value="DeoRC"/>
    <property type="match status" value="1"/>
</dbReference>
<dbReference type="Proteomes" id="UP001597399">
    <property type="component" value="Unassembled WGS sequence"/>
</dbReference>
<dbReference type="InterPro" id="IPR036390">
    <property type="entry name" value="WH_DNA-bd_sf"/>
</dbReference>
<keyword evidence="2 5" id="KW-0238">DNA-binding</keyword>
<dbReference type="SUPFAM" id="SSF46785">
    <property type="entry name" value="Winged helix' DNA-binding domain"/>
    <property type="match status" value="1"/>
</dbReference>
<keyword evidence="3" id="KW-0804">Transcription</keyword>
<dbReference type="GO" id="GO:0003677">
    <property type="term" value="F:DNA binding"/>
    <property type="evidence" value="ECO:0007669"/>
    <property type="project" value="UniProtKB-KW"/>
</dbReference>
<dbReference type="EMBL" id="JBHUMQ010000001">
    <property type="protein sequence ID" value="MFD2692036.1"/>
    <property type="molecule type" value="Genomic_DNA"/>
</dbReference>